<keyword evidence="2" id="KW-1185">Reference proteome</keyword>
<name>A0AAV6UR61_9ARAC</name>
<dbReference type="EMBL" id="JAFNEN010000283">
    <property type="protein sequence ID" value="KAG8186960.1"/>
    <property type="molecule type" value="Genomic_DNA"/>
</dbReference>
<evidence type="ECO:0000313" key="1">
    <source>
        <dbReference type="EMBL" id="KAG8186960.1"/>
    </source>
</evidence>
<sequence>MSYCREFKGHYTGKSDSPVSRLQSFVWVYLGFACGNAYPKNSTRSVHRRFVANVSSVPEISLLAFDVYHRRWHT</sequence>
<dbReference type="Proteomes" id="UP000827092">
    <property type="component" value="Unassembled WGS sequence"/>
</dbReference>
<comment type="caution">
    <text evidence="1">The sequence shown here is derived from an EMBL/GenBank/DDBJ whole genome shotgun (WGS) entry which is preliminary data.</text>
</comment>
<reference evidence="1 2" key="1">
    <citation type="journal article" date="2022" name="Nat. Ecol. Evol.">
        <title>A masculinizing supergene underlies an exaggerated male reproductive morph in a spider.</title>
        <authorList>
            <person name="Hendrickx F."/>
            <person name="De Corte Z."/>
            <person name="Sonet G."/>
            <person name="Van Belleghem S.M."/>
            <person name="Kostlbacher S."/>
            <person name="Vangestel C."/>
        </authorList>
    </citation>
    <scope>NUCLEOTIDE SEQUENCE [LARGE SCALE GENOMIC DNA]</scope>
    <source>
        <strain evidence="1">W744_W776</strain>
    </source>
</reference>
<gene>
    <name evidence="1" type="ORF">JTE90_028256</name>
</gene>
<protein>
    <submittedName>
        <fullName evidence="1">Uncharacterized protein</fullName>
    </submittedName>
</protein>
<evidence type="ECO:0000313" key="2">
    <source>
        <dbReference type="Proteomes" id="UP000827092"/>
    </source>
</evidence>
<proteinExistence type="predicted"/>
<accession>A0AAV6UR61</accession>
<organism evidence="1 2">
    <name type="scientific">Oedothorax gibbosus</name>
    <dbReference type="NCBI Taxonomy" id="931172"/>
    <lineage>
        <taxon>Eukaryota</taxon>
        <taxon>Metazoa</taxon>
        <taxon>Ecdysozoa</taxon>
        <taxon>Arthropoda</taxon>
        <taxon>Chelicerata</taxon>
        <taxon>Arachnida</taxon>
        <taxon>Araneae</taxon>
        <taxon>Araneomorphae</taxon>
        <taxon>Entelegynae</taxon>
        <taxon>Araneoidea</taxon>
        <taxon>Linyphiidae</taxon>
        <taxon>Erigoninae</taxon>
        <taxon>Oedothorax</taxon>
    </lineage>
</organism>
<dbReference type="AlphaFoldDB" id="A0AAV6UR61"/>
<dbReference type="PROSITE" id="PS51257">
    <property type="entry name" value="PROKAR_LIPOPROTEIN"/>
    <property type="match status" value="1"/>
</dbReference>